<dbReference type="SUPFAM" id="SSF103473">
    <property type="entry name" value="MFS general substrate transporter"/>
    <property type="match status" value="1"/>
</dbReference>
<keyword evidence="6 8" id="KW-0472">Membrane</keyword>
<organism evidence="10 11">
    <name type="scientific">Nakamurella alba</name>
    <dbReference type="NCBI Taxonomy" id="2665158"/>
    <lineage>
        <taxon>Bacteria</taxon>
        <taxon>Bacillati</taxon>
        <taxon>Actinomycetota</taxon>
        <taxon>Actinomycetes</taxon>
        <taxon>Nakamurellales</taxon>
        <taxon>Nakamurellaceae</taxon>
        <taxon>Nakamurella</taxon>
    </lineage>
</organism>
<feature type="transmembrane region" description="Helical" evidence="8">
    <location>
        <begin position="452"/>
        <end position="472"/>
    </location>
</feature>
<dbReference type="InterPro" id="IPR011701">
    <property type="entry name" value="MFS"/>
</dbReference>
<comment type="subcellular location">
    <subcellularLocation>
        <location evidence="1">Cell membrane</location>
        <topology evidence="1">Multi-pass membrane protein</topology>
    </subcellularLocation>
</comment>
<evidence type="ECO:0000256" key="4">
    <source>
        <dbReference type="ARBA" id="ARBA00022692"/>
    </source>
</evidence>
<feature type="domain" description="Major facilitator superfamily (MFS) profile" evidence="9">
    <location>
        <begin position="29"/>
        <end position="476"/>
    </location>
</feature>
<evidence type="ECO:0000256" key="1">
    <source>
        <dbReference type="ARBA" id="ARBA00004651"/>
    </source>
</evidence>
<keyword evidence="5 8" id="KW-1133">Transmembrane helix</keyword>
<dbReference type="InterPro" id="IPR020846">
    <property type="entry name" value="MFS_dom"/>
</dbReference>
<dbReference type="Proteomes" id="UP000460221">
    <property type="component" value="Unassembled WGS sequence"/>
</dbReference>
<feature type="transmembrane region" description="Helical" evidence="8">
    <location>
        <begin position="243"/>
        <end position="264"/>
    </location>
</feature>
<feature type="transmembrane region" description="Helical" evidence="8">
    <location>
        <begin position="181"/>
        <end position="204"/>
    </location>
</feature>
<keyword evidence="11" id="KW-1185">Reference proteome</keyword>
<protein>
    <submittedName>
        <fullName evidence="10">MFS transporter</fullName>
    </submittedName>
</protein>
<evidence type="ECO:0000256" key="8">
    <source>
        <dbReference type="SAM" id="Phobius"/>
    </source>
</evidence>
<keyword evidence="3" id="KW-1003">Cell membrane</keyword>
<sequence length="484" mass="50894">MPLSVEPAAREDQNDPVSSPPTSTFPRALALLVAGAFFMENLDGTIIATAAPAMAESFGVRPVDINVVMTAYLVAVAVLVPASGWLGERFGSRTIFLTAVAIFTASSALCAVCTDLTWLVIARIVQGLGGALMVPVGRLVVLRAVSTSQMLRAIAFLTWPGLVAPVIAPLVGGLLTDYLSWRWIFVINVPLGIAAFLISLRLVPQLRSHRLPGLDWVGFLLVAVGLGALVTGMDLIGHEPPNWLLAGIGVGVGLLGCVVAVWHLRRHRHPMLDLTVLRIRAFRVASYAGTFYRLIIVALPFLLPLMFQVGFGWSPVTAGVLVLFLFLGNVGIKPATTPLLRTFGFRTVLVVSTLGGIGAMVGMAFLTAQTPYVVVALLLTVSGVFRSVGFTAYNSITYAGVGSDELPSANALSTTLQQIASGLGVALGALALRVGEPLAAGWSLDSIGPYRIALLLLAALLLLCSLQLLGLAKDEGSELTAGAR</sequence>
<feature type="transmembrane region" description="Helical" evidence="8">
    <location>
        <begin position="67"/>
        <end position="87"/>
    </location>
</feature>
<proteinExistence type="predicted"/>
<feature type="transmembrane region" description="Helical" evidence="8">
    <location>
        <begin position="372"/>
        <end position="393"/>
    </location>
</feature>
<dbReference type="PANTHER" id="PTHR42718:SF46">
    <property type="entry name" value="BLR6921 PROTEIN"/>
    <property type="match status" value="1"/>
</dbReference>
<dbReference type="InterPro" id="IPR036259">
    <property type="entry name" value="MFS_trans_sf"/>
</dbReference>
<comment type="caution">
    <text evidence="10">The sequence shown here is derived from an EMBL/GenBank/DDBJ whole genome shotgun (WGS) entry which is preliminary data.</text>
</comment>
<keyword evidence="4 8" id="KW-0812">Transmembrane</keyword>
<evidence type="ECO:0000256" key="7">
    <source>
        <dbReference type="SAM" id="MobiDB-lite"/>
    </source>
</evidence>
<dbReference type="Gene3D" id="1.20.1250.20">
    <property type="entry name" value="MFS general substrate transporter like domains"/>
    <property type="match status" value="1"/>
</dbReference>
<evidence type="ECO:0000256" key="5">
    <source>
        <dbReference type="ARBA" id="ARBA00022989"/>
    </source>
</evidence>
<feature type="region of interest" description="Disordered" evidence="7">
    <location>
        <begin position="1"/>
        <end position="22"/>
    </location>
</feature>
<evidence type="ECO:0000256" key="3">
    <source>
        <dbReference type="ARBA" id="ARBA00022475"/>
    </source>
</evidence>
<dbReference type="GO" id="GO:0022857">
    <property type="term" value="F:transmembrane transporter activity"/>
    <property type="evidence" value="ECO:0007669"/>
    <property type="project" value="InterPro"/>
</dbReference>
<dbReference type="GO" id="GO:0005886">
    <property type="term" value="C:plasma membrane"/>
    <property type="evidence" value="ECO:0007669"/>
    <property type="project" value="UniProtKB-SubCell"/>
</dbReference>
<keyword evidence="2" id="KW-0813">Transport</keyword>
<feature type="transmembrane region" description="Helical" evidence="8">
    <location>
        <begin position="28"/>
        <end position="55"/>
    </location>
</feature>
<evidence type="ECO:0000256" key="6">
    <source>
        <dbReference type="ARBA" id="ARBA00023136"/>
    </source>
</evidence>
<dbReference type="PANTHER" id="PTHR42718">
    <property type="entry name" value="MAJOR FACILITATOR SUPERFAMILY MULTIDRUG TRANSPORTER MFSC"/>
    <property type="match status" value="1"/>
</dbReference>
<evidence type="ECO:0000256" key="2">
    <source>
        <dbReference type="ARBA" id="ARBA00022448"/>
    </source>
</evidence>
<evidence type="ECO:0000313" key="11">
    <source>
        <dbReference type="Proteomes" id="UP000460221"/>
    </source>
</evidence>
<dbReference type="PROSITE" id="PS50850">
    <property type="entry name" value="MFS"/>
    <property type="match status" value="1"/>
</dbReference>
<accession>A0A7K1FMW9</accession>
<gene>
    <name evidence="10" type="ORF">GIS00_16400</name>
</gene>
<reference evidence="10 11" key="1">
    <citation type="submission" date="2019-11" db="EMBL/GenBank/DDBJ databases">
        <authorList>
            <person name="Jiang L.-Q."/>
        </authorList>
    </citation>
    <scope>NUCLEOTIDE SEQUENCE [LARGE SCALE GENOMIC DNA]</scope>
    <source>
        <strain evidence="10 11">YIM 132087</strain>
    </source>
</reference>
<feature type="transmembrane region" description="Helical" evidence="8">
    <location>
        <begin position="120"/>
        <end position="141"/>
    </location>
</feature>
<feature type="transmembrane region" description="Helical" evidence="8">
    <location>
        <begin position="216"/>
        <end position="237"/>
    </location>
</feature>
<dbReference type="EMBL" id="WLYK01000006">
    <property type="protein sequence ID" value="MTD15515.1"/>
    <property type="molecule type" value="Genomic_DNA"/>
</dbReference>
<feature type="transmembrane region" description="Helical" evidence="8">
    <location>
        <begin position="313"/>
        <end position="332"/>
    </location>
</feature>
<feature type="transmembrane region" description="Helical" evidence="8">
    <location>
        <begin position="153"/>
        <end position="175"/>
    </location>
</feature>
<evidence type="ECO:0000259" key="9">
    <source>
        <dbReference type="PROSITE" id="PS50850"/>
    </source>
</evidence>
<dbReference type="Pfam" id="PF07690">
    <property type="entry name" value="MFS_1"/>
    <property type="match status" value="1"/>
</dbReference>
<feature type="transmembrane region" description="Helical" evidence="8">
    <location>
        <begin position="94"/>
        <end position="114"/>
    </location>
</feature>
<name>A0A7K1FMW9_9ACTN</name>
<feature type="transmembrane region" description="Helical" evidence="8">
    <location>
        <begin position="344"/>
        <end position="366"/>
    </location>
</feature>
<evidence type="ECO:0000313" key="10">
    <source>
        <dbReference type="EMBL" id="MTD15515.1"/>
    </source>
</evidence>
<feature type="transmembrane region" description="Helical" evidence="8">
    <location>
        <begin position="284"/>
        <end position="307"/>
    </location>
</feature>
<dbReference type="Gene3D" id="1.20.1720.10">
    <property type="entry name" value="Multidrug resistance protein D"/>
    <property type="match status" value="1"/>
</dbReference>
<dbReference type="AlphaFoldDB" id="A0A7K1FMW9"/>